<feature type="region of interest" description="Disordered" evidence="8">
    <location>
        <begin position="57"/>
        <end position="101"/>
    </location>
</feature>
<evidence type="ECO:0000256" key="2">
    <source>
        <dbReference type="ARBA" id="ARBA00022723"/>
    </source>
</evidence>
<keyword evidence="2" id="KW-0479">Metal-binding</keyword>
<evidence type="ECO:0000256" key="3">
    <source>
        <dbReference type="ARBA" id="ARBA00022737"/>
    </source>
</evidence>
<feature type="domain" description="C2H2-type" evidence="9">
    <location>
        <begin position="40"/>
        <end position="67"/>
    </location>
</feature>
<dbReference type="InterPro" id="IPR036236">
    <property type="entry name" value="Znf_C2H2_sf"/>
</dbReference>
<feature type="compositionally biased region" description="Polar residues" evidence="8">
    <location>
        <begin position="84"/>
        <end position="93"/>
    </location>
</feature>
<protein>
    <recommendedName>
        <fullName evidence="9">C2H2-type domain-containing protein</fullName>
    </recommendedName>
</protein>
<dbReference type="GO" id="GO:0000978">
    <property type="term" value="F:RNA polymerase II cis-regulatory region sequence-specific DNA binding"/>
    <property type="evidence" value="ECO:0007669"/>
    <property type="project" value="InterPro"/>
</dbReference>
<dbReference type="GO" id="GO:0006351">
    <property type="term" value="P:DNA-templated transcription"/>
    <property type="evidence" value="ECO:0007669"/>
    <property type="project" value="InterPro"/>
</dbReference>
<comment type="caution">
    <text evidence="10">The sequence shown here is derived from an EMBL/GenBank/DDBJ whole genome shotgun (WGS) entry which is preliminary data.</text>
</comment>
<evidence type="ECO:0000256" key="8">
    <source>
        <dbReference type="SAM" id="MobiDB-lite"/>
    </source>
</evidence>
<keyword evidence="4 7" id="KW-0863">Zinc-finger</keyword>
<feature type="compositionally biased region" description="Basic residues" evidence="8">
    <location>
        <begin position="57"/>
        <end position="69"/>
    </location>
</feature>
<dbReference type="GO" id="GO:0000981">
    <property type="term" value="F:DNA-binding transcription factor activity, RNA polymerase II-specific"/>
    <property type="evidence" value="ECO:0007669"/>
    <property type="project" value="InterPro"/>
</dbReference>
<evidence type="ECO:0000313" key="11">
    <source>
        <dbReference type="Proteomes" id="UP001147695"/>
    </source>
</evidence>
<dbReference type="InterPro" id="IPR051059">
    <property type="entry name" value="VerF-like"/>
</dbReference>
<evidence type="ECO:0000313" key="10">
    <source>
        <dbReference type="EMBL" id="KAJ5338661.1"/>
    </source>
</evidence>
<feature type="region of interest" description="Disordered" evidence="8">
    <location>
        <begin position="211"/>
        <end position="254"/>
    </location>
</feature>
<comment type="subcellular location">
    <subcellularLocation>
        <location evidence="1">Nucleus</location>
    </subcellularLocation>
</comment>
<dbReference type="AlphaFoldDB" id="A0A9W9UHE3"/>
<evidence type="ECO:0000256" key="4">
    <source>
        <dbReference type="ARBA" id="ARBA00022771"/>
    </source>
</evidence>
<dbReference type="PROSITE" id="PS00028">
    <property type="entry name" value="ZINC_FINGER_C2H2_1"/>
    <property type="match status" value="2"/>
</dbReference>
<name>A0A9W9UHE3_PENBR</name>
<keyword evidence="5" id="KW-0862">Zinc</keyword>
<organism evidence="10 11">
    <name type="scientific">Penicillium brevicompactum</name>
    <dbReference type="NCBI Taxonomy" id="5074"/>
    <lineage>
        <taxon>Eukaryota</taxon>
        <taxon>Fungi</taxon>
        <taxon>Dikarya</taxon>
        <taxon>Ascomycota</taxon>
        <taxon>Pezizomycotina</taxon>
        <taxon>Eurotiomycetes</taxon>
        <taxon>Eurotiomycetidae</taxon>
        <taxon>Eurotiales</taxon>
        <taxon>Aspergillaceae</taxon>
        <taxon>Penicillium</taxon>
    </lineage>
</organism>
<dbReference type="Pfam" id="PF00096">
    <property type="entry name" value="zf-C2H2"/>
    <property type="match status" value="2"/>
</dbReference>
<dbReference type="InterPro" id="IPR013087">
    <property type="entry name" value="Znf_C2H2_type"/>
</dbReference>
<gene>
    <name evidence="10" type="ORF">N7452_005389</name>
</gene>
<evidence type="ECO:0000256" key="7">
    <source>
        <dbReference type="PROSITE-ProRule" id="PRU00042"/>
    </source>
</evidence>
<dbReference type="Gene3D" id="3.30.160.60">
    <property type="entry name" value="Classic Zinc Finger"/>
    <property type="match status" value="1"/>
</dbReference>
<evidence type="ECO:0000256" key="6">
    <source>
        <dbReference type="ARBA" id="ARBA00023242"/>
    </source>
</evidence>
<dbReference type="PANTHER" id="PTHR40626:SF35">
    <property type="entry name" value="FINGER DOMAIN PROTEIN, PUTATIVE-RELATED"/>
    <property type="match status" value="1"/>
</dbReference>
<dbReference type="SUPFAM" id="SSF57667">
    <property type="entry name" value="beta-beta-alpha zinc fingers"/>
    <property type="match status" value="1"/>
</dbReference>
<dbReference type="PROSITE" id="PS50157">
    <property type="entry name" value="ZINC_FINGER_C2H2_2"/>
    <property type="match status" value="2"/>
</dbReference>
<feature type="domain" description="C2H2-type" evidence="9">
    <location>
        <begin position="10"/>
        <end position="38"/>
    </location>
</feature>
<accession>A0A9W9UHE3</accession>
<keyword evidence="6" id="KW-0539">Nucleus</keyword>
<keyword evidence="3" id="KW-0677">Repeat</keyword>
<dbReference type="GO" id="GO:0008270">
    <property type="term" value="F:zinc ion binding"/>
    <property type="evidence" value="ECO:0007669"/>
    <property type="project" value="UniProtKB-KW"/>
</dbReference>
<proteinExistence type="predicted"/>
<dbReference type="PANTHER" id="PTHR40626">
    <property type="entry name" value="MIP31509P"/>
    <property type="match status" value="1"/>
</dbReference>
<evidence type="ECO:0000256" key="1">
    <source>
        <dbReference type="ARBA" id="ARBA00004123"/>
    </source>
</evidence>
<reference evidence="10" key="2">
    <citation type="journal article" date="2023" name="IMA Fungus">
        <title>Comparative genomic study of the Penicillium genus elucidates a diverse pangenome and 15 lateral gene transfer events.</title>
        <authorList>
            <person name="Petersen C."/>
            <person name="Sorensen T."/>
            <person name="Nielsen M.R."/>
            <person name="Sondergaard T.E."/>
            <person name="Sorensen J.L."/>
            <person name="Fitzpatrick D.A."/>
            <person name="Frisvad J.C."/>
            <person name="Nielsen K.L."/>
        </authorList>
    </citation>
    <scope>NUCLEOTIDE SEQUENCE</scope>
    <source>
        <strain evidence="10">IBT 35673</strain>
    </source>
</reference>
<dbReference type="EMBL" id="JAPZBQ010000003">
    <property type="protein sequence ID" value="KAJ5338661.1"/>
    <property type="molecule type" value="Genomic_DNA"/>
</dbReference>
<dbReference type="Pfam" id="PF04082">
    <property type="entry name" value="Fungal_trans"/>
    <property type="match status" value="1"/>
</dbReference>
<evidence type="ECO:0000259" key="9">
    <source>
        <dbReference type="PROSITE" id="PS50157"/>
    </source>
</evidence>
<evidence type="ECO:0000256" key="5">
    <source>
        <dbReference type="ARBA" id="ARBA00022833"/>
    </source>
</evidence>
<reference evidence="10" key="1">
    <citation type="submission" date="2022-12" db="EMBL/GenBank/DDBJ databases">
        <authorList>
            <person name="Petersen C."/>
        </authorList>
    </citation>
    <scope>NUCLEOTIDE SEQUENCE</scope>
    <source>
        <strain evidence="10">IBT 35673</strain>
    </source>
</reference>
<dbReference type="Proteomes" id="UP001147695">
    <property type="component" value="Unassembled WGS sequence"/>
</dbReference>
<sequence length="803" mass="90418">METRAASPAHQCTRCAKSYSRRENLVRHIRSAHEKNNTPYVCSFCSSQFTRSDLLSRHQKIHQRTHSTRRGGSDEGLNDVDPSQYVSTSQPNTKRPRHSANEDVVLASTTGMADTRIEPPSPTEQYLDCHSNIDTDLPLPESHEHQLRSTDQIDVVDWGFQWPFYGEGLQDTNLDWTLDYLSTGISTHSPLDAVHNGEGMMHSIQMNHLGPGQIPHDGLYHARGDNVQDESQTSQEDETRLGDHGNQIPECKASNSNSFVDAHEAEMLHMKSQISETTYKTMIETVTAPLLDAFCSENDNSSRSFPPISTITYFLELFFVHVQPRFPVLHIPTFDTRECSPNLLLAMAILGSSYSKPSQDKFALTYLERARMSIKLMQEKDQSSARSSENIFAFFLFSVSAMWVGQKAAYERFEGDRGDLAVHCRRGQLLDCRAKATTASRLSSDRNRSRMEDTWVEWINEEQKKRLGLCIYLLDCQMAAFFQRQPYISKAETANTALPCSNTFWKAPTAWAWKSLLGPAEIPPSTYFLTTLTTILLHNDLPDVLPFPPLDDFCKTLYAYVLHTHVFEWRQTICMLNPTGLLSSPVSLAPQNIGESLKERREWLISCLKNWDTFYGNDNQADPTNRNPKNSSGILLFHLAMLALHLNFSDLHMVTGRSGSETDIELAKQSLRNWLNAERVQKIFDCNTRMLNAAHDAITAGDAQRSCFELAICLFMGGLTSWAILRFGSPVRISMLRVSGKYAGGPNFDHYQSNPELCTESSSAPRDGLTGQVSNARDGLRSLKCFRLAVAFGDILDLHSGPD</sequence>
<dbReference type="CDD" id="cd12148">
    <property type="entry name" value="fungal_TF_MHR"/>
    <property type="match status" value="1"/>
</dbReference>
<dbReference type="GO" id="GO:0000785">
    <property type="term" value="C:chromatin"/>
    <property type="evidence" value="ECO:0007669"/>
    <property type="project" value="TreeGrafter"/>
</dbReference>
<dbReference type="InterPro" id="IPR007219">
    <property type="entry name" value="XnlR_reg_dom"/>
</dbReference>
<dbReference type="GO" id="GO:0005634">
    <property type="term" value="C:nucleus"/>
    <property type="evidence" value="ECO:0007669"/>
    <property type="project" value="UniProtKB-SubCell"/>
</dbReference>
<dbReference type="SMART" id="SM00355">
    <property type="entry name" value="ZnF_C2H2"/>
    <property type="match status" value="2"/>
</dbReference>